<name>A0A1G7Z507_ANETH</name>
<organism evidence="2 3">
    <name type="scientific">Aneurinibacillus thermoaerophilus</name>
    <dbReference type="NCBI Taxonomy" id="143495"/>
    <lineage>
        <taxon>Bacteria</taxon>
        <taxon>Bacillati</taxon>
        <taxon>Bacillota</taxon>
        <taxon>Bacilli</taxon>
        <taxon>Bacillales</taxon>
        <taxon>Paenibacillaceae</taxon>
        <taxon>Aneurinibacillus group</taxon>
        <taxon>Aneurinibacillus</taxon>
    </lineage>
</organism>
<keyword evidence="1" id="KW-0812">Transmembrane</keyword>
<dbReference type="PANTHER" id="PTHR38442:SF1">
    <property type="entry name" value="INNER MEMBRANE PROTEIN"/>
    <property type="match status" value="1"/>
</dbReference>
<dbReference type="OrthoDB" id="9769590at2"/>
<dbReference type="RefSeq" id="WP_091260268.1">
    <property type="nucleotide sequence ID" value="NZ_FNDE01000009.1"/>
</dbReference>
<dbReference type="InterPro" id="IPR007383">
    <property type="entry name" value="DUF445"/>
</dbReference>
<evidence type="ECO:0000313" key="3">
    <source>
        <dbReference type="Proteomes" id="UP000198956"/>
    </source>
</evidence>
<keyword evidence="1" id="KW-1133">Transmembrane helix</keyword>
<dbReference type="EMBL" id="FNDE01000009">
    <property type="protein sequence ID" value="SDH03821.1"/>
    <property type="molecule type" value="Genomic_DNA"/>
</dbReference>
<accession>A0A1G7Z507</accession>
<protein>
    <submittedName>
        <fullName evidence="2">Uncharacterized membrane-anchored protein YjiN, DUF445 family</fullName>
    </submittedName>
</protein>
<evidence type="ECO:0000313" key="2">
    <source>
        <dbReference type="EMBL" id="SDH03821.1"/>
    </source>
</evidence>
<keyword evidence="1" id="KW-0472">Membrane</keyword>
<proteinExistence type="predicted"/>
<feature type="transmembrane region" description="Helical" evidence="1">
    <location>
        <begin position="392"/>
        <end position="411"/>
    </location>
</feature>
<gene>
    <name evidence="2" type="ORF">SAMN04489735_100942</name>
</gene>
<dbReference type="Pfam" id="PF04286">
    <property type="entry name" value="DUF445"/>
    <property type="match status" value="1"/>
</dbReference>
<dbReference type="PANTHER" id="PTHR38442">
    <property type="entry name" value="INNER MEMBRANE PROTEIN-RELATED"/>
    <property type="match status" value="1"/>
</dbReference>
<dbReference type="AlphaFoldDB" id="A0A1G7Z507"/>
<evidence type="ECO:0000256" key="1">
    <source>
        <dbReference type="SAM" id="Phobius"/>
    </source>
</evidence>
<dbReference type="GO" id="GO:0005886">
    <property type="term" value="C:plasma membrane"/>
    <property type="evidence" value="ECO:0007669"/>
    <property type="project" value="TreeGrafter"/>
</dbReference>
<sequence length="416" mass="47183">MSGEAKHIASVSLGVMAAGFAATLPFPDALWSRILQGGFEAGLVGGLADWFAVTALFRHPLGLKIPHTALLPRNRKRITDALVHTLENDWLNKASIEEKIKQVNITEKVLDMLEKELASPQVKSALRAVSEQVVRNIDIEPVFPIIEQKLKEYARSVNMADLLRRLINKVLDGRYEEKVFDFLLGKVGEWTVRSEARHKLGSLALRALDNIELDGFMQFALKSFTGMLNEEKLGGVLQNLLLRISDDLRRPENKNRQAILAYARRELEIARENEELLHIVEQWKDSFIEEARLRERLADIAQDLREQALAFVGSDAYSAQYAVPFLSRLLATLRADKEMMLRFENWTQQQIAVLVDQNHSKIGSLVRENLDKLDNETLIQMMEQKIGKDIQWIRVNGALCGFLIGLVLITIKTVVQ</sequence>
<dbReference type="Proteomes" id="UP000198956">
    <property type="component" value="Unassembled WGS sequence"/>
</dbReference>
<reference evidence="2 3" key="1">
    <citation type="submission" date="2016-10" db="EMBL/GenBank/DDBJ databases">
        <authorList>
            <person name="de Groot N.N."/>
        </authorList>
    </citation>
    <scope>NUCLEOTIDE SEQUENCE [LARGE SCALE GENOMIC DNA]</scope>
    <source>
        <strain evidence="2 3">L 420-91</strain>
    </source>
</reference>